<dbReference type="Proteomes" id="UP001293254">
    <property type="component" value="Unassembled WGS sequence"/>
</dbReference>
<evidence type="ECO:0000259" key="1">
    <source>
        <dbReference type="Pfam" id="PF13456"/>
    </source>
</evidence>
<dbReference type="GO" id="GO:0003676">
    <property type="term" value="F:nucleic acid binding"/>
    <property type="evidence" value="ECO:0007669"/>
    <property type="project" value="InterPro"/>
</dbReference>
<keyword evidence="3" id="KW-1185">Reference proteome</keyword>
<dbReference type="Pfam" id="PF13456">
    <property type="entry name" value="RVT_3"/>
    <property type="match status" value="1"/>
</dbReference>
<reference evidence="2" key="1">
    <citation type="submission" date="2020-06" db="EMBL/GenBank/DDBJ databases">
        <authorList>
            <person name="Li T."/>
            <person name="Hu X."/>
            <person name="Zhang T."/>
            <person name="Song X."/>
            <person name="Zhang H."/>
            <person name="Dai N."/>
            <person name="Sheng W."/>
            <person name="Hou X."/>
            <person name="Wei L."/>
        </authorList>
    </citation>
    <scope>NUCLEOTIDE SEQUENCE</scope>
    <source>
        <strain evidence="2">3651</strain>
        <tissue evidence="2">Leaf</tissue>
    </source>
</reference>
<evidence type="ECO:0000313" key="2">
    <source>
        <dbReference type="EMBL" id="KAK4427051.1"/>
    </source>
</evidence>
<evidence type="ECO:0000313" key="3">
    <source>
        <dbReference type="Proteomes" id="UP001293254"/>
    </source>
</evidence>
<dbReference type="InterPro" id="IPR002156">
    <property type="entry name" value="RNaseH_domain"/>
</dbReference>
<dbReference type="EMBL" id="JACGWO010000005">
    <property type="protein sequence ID" value="KAK4427051.1"/>
    <property type="molecule type" value="Genomic_DNA"/>
</dbReference>
<dbReference type="GO" id="GO:0004523">
    <property type="term" value="F:RNA-DNA hybrid ribonuclease activity"/>
    <property type="evidence" value="ECO:0007669"/>
    <property type="project" value="InterPro"/>
</dbReference>
<gene>
    <name evidence="2" type="ORF">Salat_1474000</name>
</gene>
<dbReference type="InterPro" id="IPR053151">
    <property type="entry name" value="RNase_H-like"/>
</dbReference>
<dbReference type="PANTHER" id="PTHR47723">
    <property type="entry name" value="OS05G0353850 PROTEIN"/>
    <property type="match status" value="1"/>
</dbReference>
<dbReference type="PANTHER" id="PTHR47723:SF21">
    <property type="entry name" value="POLYNUCLEOTIDYL TRANSFERASE, RIBONUCLEASE H-LIKE SUPERFAMILY PROTEIN"/>
    <property type="match status" value="1"/>
</dbReference>
<reference evidence="2" key="2">
    <citation type="journal article" date="2024" name="Plant">
        <title>Genomic evolution and insights into agronomic trait innovations of Sesamum species.</title>
        <authorList>
            <person name="Miao H."/>
            <person name="Wang L."/>
            <person name="Qu L."/>
            <person name="Liu H."/>
            <person name="Sun Y."/>
            <person name="Le M."/>
            <person name="Wang Q."/>
            <person name="Wei S."/>
            <person name="Zheng Y."/>
            <person name="Lin W."/>
            <person name="Duan Y."/>
            <person name="Cao H."/>
            <person name="Xiong S."/>
            <person name="Wang X."/>
            <person name="Wei L."/>
            <person name="Li C."/>
            <person name="Ma Q."/>
            <person name="Ju M."/>
            <person name="Zhao R."/>
            <person name="Li G."/>
            <person name="Mu C."/>
            <person name="Tian Q."/>
            <person name="Mei H."/>
            <person name="Zhang T."/>
            <person name="Gao T."/>
            <person name="Zhang H."/>
        </authorList>
    </citation>
    <scope>NUCLEOTIDE SEQUENCE</scope>
    <source>
        <strain evidence="2">3651</strain>
    </source>
</reference>
<sequence length="154" mass="17252">MARNDTRSCLGWSSKFFRGVLDVLASRAATDLARELGVKEVIIEGDCASVIFKLKSSEEDASIVSPIICKAKSILAPLDKIEFLHAYRECYSVAHTIAKYSTSHNDGLVYLPTDAGNAIEAEFLQHSEKVIWFPLQRKKRKIKGKTSQLNYICR</sequence>
<protein>
    <recommendedName>
        <fullName evidence="1">RNase H type-1 domain-containing protein</fullName>
    </recommendedName>
</protein>
<organism evidence="2 3">
    <name type="scientific">Sesamum alatum</name>
    <dbReference type="NCBI Taxonomy" id="300844"/>
    <lineage>
        <taxon>Eukaryota</taxon>
        <taxon>Viridiplantae</taxon>
        <taxon>Streptophyta</taxon>
        <taxon>Embryophyta</taxon>
        <taxon>Tracheophyta</taxon>
        <taxon>Spermatophyta</taxon>
        <taxon>Magnoliopsida</taxon>
        <taxon>eudicotyledons</taxon>
        <taxon>Gunneridae</taxon>
        <taxon>Pentapetalae</taxon>
        <taxon>asterids</taxon>
        <taxon>lamiids</taxon>
        <taxon>Lamiales</taxon>
        <taxon>Pedaliaceae</taxon>
        <taxon>Sesamum</taxon>
    </lineage>
</organism>
<feature type="domain" description="RNase H type-1" evidence="1">
    <location>
        <begin position="28"/>
        <end position="100"/>
    </location>
</feature>
<proteinExistence type="predicted"/>
<comment type="caution">
    <text evidence="2">The sequence shown here is derived from an EMBL/GenBank/DDBJ whole genome shotgun (WGS) entry which is preliminary data.</text>
</comment>
<name>A0AAE1YC41_9LAMI</name>
<accession>A0AAE1YC41</accession>
<dbReference type="AlphaFoldDB" id="A0AAE1YC41"/>